<keyword evidence="9" id="KW-1133">Transmembrane helix</keyword>
<protein>
    <recommendedName>
        <fullName evidence="14">Peptide O-xylosyltransferase</fullName>
    </recommendedName>
</protein>
<dbReference type="GO" id="GO:0005789">
    <property type="term" value="C:endoplasmic reticulum membrane"/>
    <property type="evidence" value="ECO:0007669"/>
    <property type="project" value="UniProtKB-SubCell"/>
</dbReference>
<dbReference type="GO" id="GO:0000139">
    <property type="term" value="C:Golgi membrane"/>
    <property type="evidence" value="ECO:0007669"/>
    <property type="project" value="UniProtKB-SubCell"/>
</dbReference>
<organism evidence="15">
    <name type="scientific">gut metagenome</name>
    <dbReference type="NCBI Taxonomy" id="749906"/>
    <lineage>
        <taxon>unclassified sequences</taxon>
        <taxon>metagenomes</taxon>
        <taxon>organismal metagenomes</taxon>
    </lineage>
</organism>
<evidence type="ECO:0000256" key="6">
    <source>
        <dbReference type="ARBA" id="ARBA00022723"/>
    </source>
</evidence>
<dbReference type="EMBL" id="AMCI01001044">
    <property type="protein sequence ID" value="EJX06835.1"/>
    <property type="molecule type" value="Genomic_DNA"/>
</dbReference>
<dbReference type="PANTHER" id="PTHR46025:SF3">
    <property type="entry name" value="XYLOSYLTRANSFERASE OXT"/>
    <property type="match status" value="1"/>
</dbReference>
<evidence type="ECO:0000256" key="3">
    <source>
        <dbReference type="ARBA" id="ARBA00022676"/>
    </source>
</evidence>
<evidence type="ECO:0000313" key="15">
    <source>
        <dbReference type="EMBL" id="EJX06835.1"/>
    </source>
</evidence>
<keyword evidence="3 15" id="KW-0328">Glycosyltransferase</keyword>
<evidence type="ECO:0000256" key="1">
    <source>
        <dbReference type="ARBA" id="ARBA00004323"/>
    </source>
</evidence>
<dbReference type="Pfam" id="PF02485">
    <property type="entry name" value="Branch"/>
    <property type="match status" value="1"/>
</dbReference>
<dbReference type="InterPro" id="IPR043538">
    <property type="entry name" value="XYLT"/>
</dbReference>
<evidence type="ECO:0000256" key="4">
    <source>
        <dbReference type="ARBA" id="ARBA00022679"/>
    </source>
</evidence>
<evidence type="ECO:0000256" key="9">
    <source>
        <dbReference type="ARBA" id="ARBA00022989"/>
    </source>
</evidence>
<keyword evidence="5" id="KW-0812">Transmembrane</keyword>
<sequence length="215" mass="25525">MKHAFLIIAHNDFPLLRTLLKMLDDVRNDLYVHIDLRSVALYQQVCTMKTKQARLFILPHRIPVHWGDISQVEVEYLLLETAAAQEEYAYYHLLSGTDLPIQTQEYIHRFFQQHAGKEFIGFWQTPAHLKDLNRKISRYYFFTKHRRPGEKWHAWTTPLYNLCLLFQKLTGIRRKQEVTFQKGTPMVQHHTCFLPLSHQSEKLGAEKNEIYLMSG</sequence>
<dbReference type="AlphaFoldDB" id="J9H0K3"/>
<dbReference type="GO" id="GO:0030158">
    <property type="term" value="F:protein xylosyltransferase activity"/>
    <property type="evidence" value="ECO:0007669"/>
    <property type="project" value="InterPro"/>
</dbReference>
<name>J9H0K3_9ZZZZ</name>
<keyword evidence="6" id="KW-0479">Metal-binding</keyword>
<dbReference type="PANTHER" id="PTHR46025">
    <property type="entry name" value="XYLOSYLTRANSFERASE OXT"/>
    <property type="match status" value="1"/>
</dbReference>
<evidence type="ECO:0000256" key="11">
    <source>
        <dbReference type="ARBA" id="ARBA00023136"/>
    </source>
</evidence>
<comment type="caution">
    <text evidence="15">The sequence shown here is derived from an EMBL/GenBank/DDBJ whole genome shotgun (WGS) entry which is preliminary data.</text>
</comment>
<dbReference type="InterPro" id="IPR003406">
    <property type="entry name" value="Glyco_trans_14"/>
</dbReference>
<dbReference type="GO" id="GO:0046872">
    <property type="term" value="F:metal ion binding"/>
    <property type="evidence" value="ECO:0007669"/>
    <property type="project" value="UniProtKB-KW"/>
</dbReference>
<comment type="subcellular location">
    <subcellularLocation>
        <location evidence="2">Endoplasmic reticulum membrane</location>
        <topology evidence="2">Single-pass type II membrane protein</topology>
    </subcellularLocation>
    <subcellularLocation>
        <location evidence="1">Golgi apparatus membrane</location>
        <topology evidence="1">Single-pass type II membrane protein</topology>
    </subcellularLocation>
</comment>
<evidence type="ECO:0000256" key="13">
    <source>
        <dbReference type="ARBA" id="ARBA00023180"/>
    </source>
</evidence>
<dbReference type="GO" id="GO:0015012">
    <property type="term" value="P:heparan sulfate proteoglycan biosynthetic process"/>
    <property type="evidence" value="ECO:0007669"/>
    <property type="project" value="TreeGrafter"/>
</dbReference>
<gene>
    <name evidence="15" type="ORF">EVA_05057</name>
</gene>
<accession>J9H0K3</accession>
<keyword evidence="12" id="KW-1015">Disulfide bond</keyword>
<keyword evidence="4 15" id="KW-0808">Transferase</keyword>
<evidence type="ECO:0000256" key="2">
    <source>
        <dbReference type="ARBA" id="ARBA00004648"/>
    </source>
</evidence>
<evidence type="ECO:0000256" key="12">
    <source>
        <dbReference type="ARBA" id="ARBA00023157"/>
    </source>
</evidence>
<reference evidence="15" key="1">
    <citation type="journal article" date="2012" name="PLoS ONE">
        <title>Gene sets for utilization of primary and secondary nutrition supplies in the distal gut of endangered iberian lynx.</title>
        <authorList>
            <person name="Alcaide M."/>
            <person name="Messina E."/>
            <person name="Richter M."/>
            <person name="Bargiela R."/>
            <person name="Peplies J."/>
            <person name="Huws S.A."/>
            <person name="Newbold C.J."/>
            <person name="Golyshin P.N."/>
            <person name="Simon M.A."/>
            <person name="Lopez G."/>
            <person name="Yakimov M.M."/>
            <person name="Ferrer M."/>
        </authorList>
    </citation>
    <scope>NUCLEOTIDE SEQUENCE</scope>
</reference>
<keyword evidence="10" id="KW-0333">Golgi apparatus</keyword>
<evidence type="ECO:0000256" key="8">
    <source>
        <dbReference type="ARBA" id="ARBA00022968"/>
    </source>
</evidence>
<dbReference type="GO" id="GO:0050650">
    <property type="term" value="P:chondroitin sulfate proteoglycan biosynthetic process"/>
    <property type="evidence" value="ECO:0007669"/>
    <property type="project" value="TreeGrafter"/>
</dbReference>
<keyword evidence="8" id="KW-0735">Signal-anchor</keyword>
<keyword evidence="7" id="KW-0256">Endoplasmic reticulum</keyword>
<evidence type="ECO:0000256" key="7">
    <source>
        <dbReference type="ARBA" id="ARBA00022824"/>
    </source>
</evidence>
<evidence type="ECO:0000256" key="5">
    <source>
        <dbReference type="ARBA" id="ARBA00022692"/>
    </source>
</evidence>
<evidence type="ECO:0000256" key="14">
    <source>
        <dbReference type="ARBA" id="ARBA00042865"/>
    </source>
</evidence>
<keyword evidence="11" id="KW-0472">Membrane</keyword>
<proteinExistence type="predicted"/>
<keyword evidence="13" id="KW-0325">Glycoprotein</keyword>
<evidence type="ECO:0000256" key="10">
    <source>
        <dbReference type="ARBA" id="ARBA00023034"/>
    </source>
</evidence>